<accession>A0ABR4TGY7</accession>
<protein>
    <submittedName>
        <fullName evidence="1">Uncharacterized protein</fullName>
    </submittedName>
</protein>
<comment type="caution">
    <text evidence="1">The sequence shown here is derived from an EMBL/GenBank/DDBJ whole genome shotgun (WGS) entry which is preliminary data.</text>
</comment>
<reference evidence="1 2" key="1">
    <citation type="submission" date="2014-02" db="EMBL/GenBank/DDBJ databases">
        <title>Plasmidome dynamics in the species complex Clostridium novyi sensu lato converts strains of independent lineages into distinctly different pathogens.</title>
        <authorList>
            <person name="Skarin H."/>
            <person name="Segerman B."/>
        </authorList>
    </citation>
    <scope>NUCLEOTIDE SEQUENCE [LARGE SCALE GENOMIC DNA]</scope>
    <source>
        <strain evidence="1 2">NCTC 9693</strain>
    </source>
</reference>
<dbReference type="RefSeq" id="WP_039228165.1">
    <property type="nucleotide sequence ID" value="NZ_JENX01000026.1"/>
</dbReference>
<keyword evidence="2" id="KW-1185">Reference proteome</keyword>
<dbReference type="EMBL" id="JENX01000026">
    <property type="protein sequence ID" value="KEI18282.1"/>
    <property type="molecule type" value="Genomic_DNA"/>
</dbReference>
<evidence type="ECO:0000313" key="1">
    <source>
        <dbReference type="EMBL" id="KEI18282.1"/>
    </source>
</evidence>
<organism evidence="1 2">
    <name type="scientific">Clostridium haemolyticum NCTC 9693</name>
    <dbReference type="NCBI Taxonomy" id="1443114"/>
    <lineage>
        <taxon>Bacteria</taxon>
        <taxon>Bacillati</taxon>
        <taxon>Bacillota</taxon>
        <taxon>Clostridia</taxon>
        <taxon>Eubacteriales</taxon>
        <taxon>Clostridiaceae</taxon>
        <taxon>Clostridium</taxon>
    </lineage>
</organism>
<gene>
    <name evidence="1" type="ORF">Z960_03995</name>
</gene>
<sequence>MSIWDIKTKIIMLTSKIVLEDNFKKRMKIYEQLVELENMLTEKMAKAEVNYKFLKHCIVS</sequence>
<proteinExistence type="predicted"/>
<name>A0ABR4TGY7_CLOHA</name>
<dbReference type="Proteomes" id="UP000027937">
    <property type="component" value="Unassembled WGS sequence"/>
</dbReference>
<evidence type="ECO:0000313" key="2">
    <source>
        <dbReference type="Proteomes" id="UP000027937"/>
    </source>
</evidence>